<evidence type="ECO:0000256" key="1">
    <source>
        <dbReference type="ARBA" id="ARBA00022490"/>
    </source>
</evidence>
<evidence type="ECO:0000313" key="15">
    <source>
        <dbReference type="EMBL" id="SFV22333.1"/>
    </source>
</evidence>
<dbReference type="PANTHER" id="PTHR43096">
    <property type="entry name" value="DNAJ HOMOLOG 1, MITOCHONDRIAL-RELATED"/>
    <property type="match status" value="1"/>
</dbReference>
<comment type="subcellular location">
    <subcellularLocation>
        <location evidence="11">Cytoplasm</location>
    </subcellularLocation>
</comment>
<dbReference type="SMART" id="SM00271">
    <property type="entry name" value="DnaJ"/>
    <property type="match status" value="1"/>
</dbReference>
<feature type="binding site" evidence="11">
    <location>
        <position position="144"/>
    </location>
    <ligand>
        <name>Zn(2+)</name>
        <dbReference type="ChEBI" id="CHEBI:29105"/>
        <label>1</label>
    </ligand>
</feature>
<dbReference type="STRING" id="574650.SAMN04487966_10443"/>
<dbReference type="Pfam" id="PF00226">
    <property type="entry name" value="DnaJ"/>
    <property type="match status" value="1"/>
</dbReference>
<keyword evidence="6 11" id="KW-0862">Zinc</keyword>
<proteinExistence type="inferred from homology"/>
<evidence type="ECO:0000256" key="3">
    <source>
        <dbReference type="ARBA" id="ARBA00022723"/>
    </source>
</evidence>
<dbReference type="CDD" id="cd06257">
    <property type="entry name" value="DnaJ"/>
    <property type="match status" value="1"/>
</dbReference>
<evidence type="ECO:0000256" key="2">
    <source>
        <dbReference type="ARBA" id="ARBA00022705"/>
    </source>
</evidence>
<dbReference type="InterPro" id="IPR001305">
    <property type="entry name" value="HSP_DnaJ_Cys-rich_dom"/>
</dbReference>
<dbReference type="CDD" id="cd10747">
    <property type="entry name" value="DnaJ_C"/>
    <property type="match status" value="1"/>
</dbReference>
<evidence type="ECO:0000256" key="7">
    <source>
        <dbReference type="ARBA" id="ARBA00023016"/>
    </source>
</evidence>
<evidence type="ECO:0000259" key="13">
    <source>
        <dbReference type="PROSITE" id="PS50076"/>
    </source>
</evidence>
<feature type="binding site" evidence="11">
    <location>
        <position position="147"/>
    </location>
    <ligand>
        <name>Zn(2+)</name>
        <dbReference type="ChEBI" id="CHEBI:29105"/>
        <label>1</label>
    </ligand>
</feature>
<comment type="subunit">
    <text evidence="11">Homodimer.</text>
</comment>
<keyword evidence="3 11" id="KW-0479">Metal-binding</keyword>
<keyword evidence="4 11" id="KW-0677">Repeat</keyword>
<comment type="cofactor">
    <cofactor evidence="11">
        <name>Zn(2+)</name>
        <dbReference type="ChEBI" id="CHEBI:29105"/>
    </cofactor>
    <text evidence="11">Binds 2 Zn(2+) ions per monomer.</text>
</comment>
<dbReference type="PROSITE" id="PS51188">
    <property type="entry name" value="ZF_CR"/>
    <property type="match status" value="1"/>
</dbReference>
<dbReference type="PANTHER" id="PTHR43096:SF48">
    <property type="entry name" value="CHAPERONE PROTEIN DNAJ"/>
    <property type="match status" value="1"/>
</dbReference>
<evidence type="ECO:0000256" key="4">
    <source>
        <dbReference type="ARBA" id="ARBA00022737"/>
    </source>
</evidence>
<reference evidence="15 16" key="1">
    <citation type="submission" date="2016-10" db="EMBL/GenBank/DDBJ databases">
        <authorList>
            <person name="de Groot N.N."/>
        </authorList>
    </citation>
    <scope>NUCLEOTIDE SEQUENCE [LARGE SCALE GENOMIC DNA]</scope>
    <source>
        <strain evidence="15 16">CGMCC 1.7054</strain>
    </source>
</reference>
<evidence type="ECO:0000256" key="12">
    <source>
        <dbReference type="PROSITE-ProRule" id="PRU00546"/>
    </source>
</evidence>
<dbReference type="Pfam" id="PF00684">
    <property type="entry name" value="DnaJ_CXXCXGXG"/>
    <property type="match status" value="1"/>
</dbReference>
<comment type="caution">
    <text evidence="11">Lacks conserved residue(s) required for the propagation of feature annotation.</text>
</comment>
<dbReference type="SUPFAM" id="SSF57938">
    <property type="entry name" value="DnaJ/Hsp40 cysteine-rich domain"/>
    <property type="match status" value="1"/>
</dbReference>
<dbReference type="NCBIfam" id="TIGR02349">
    <property type="entry name" value="DnaJ_bact"/>
    <property type="match status" value="1"/>
</dbReference>
<comment type="domain">
    <text evidence="11">The J domain is necessary and sufficient to stimulate DnaK ATPase activity. Zinc center 1 plays an important role in the autonomous, DnaK-independent chaperone activity of DnaJ. Zinc center 2 is essential for interaction with DnaK and for DnaJ activity.</text>
</comment>
<dbReference type="InterPro" id="IPR008971">
    <property type="entry name" value="HSP40/DnaJ_pept-bd"/>
</dbReference>
<feature type="binding site" evidence="11">
    <location>
        <position position="204"/>
    </location>
    <ligand>
        <name>Zn(2+)</name>
        <dbReference type="ChEBI" id="CHEBI:29105"/>
        <label>1</label>
    </ligand>
</feature>
<evidence type="ECO:0000256" key="11">
    <source>
        <dbReference type="HAMAP-Rule" id="MF_01152"/>
    </source>
</evidence>
<sequence length="380" mass="40446">MSDHYEVLGVSKDASAEEIKRAYRKLARKLHPDVNPAPEAAEEFKAVTRAYEVLSDESKRRNYDATGNENGTGGFGGGGFSGDFGGFSDIFETFFGGSGGGMGGRGPASRSRRGQDALITARIDLEDAVFGVDKTLEVDTAVTCSSCDGSCCQPGTSPETCSICGGHGMVRRPVRSILGTVMATENCTACQGYGTTIPHPCKECSGQGRVRERASLTIKIPAGVATGTRIQLAGRGEAGPGGGPNGDLYVEIDVRPHAVFTRDGDHLMAAMTLPMTAAALGTTLTLETFDGEQQIEVKPGTQSGEVHTLKGLGVGRLRGQGRGDLKVNLQVETPTRLDDDQRRLLEELASLRGEETSPGQVEHRGMFARLRENFEQFKNQ</sequence>
<feature type="zinc finger region" description="CR-type" evidence="12">
    <location>
        <begin position="131"/>
        <end position="213"/>
    </location>
</feature>
<dbReference type="Gene3D" id="1.10.287.110">
    <property type="entry name" value="DnaJ domain"/>
    <property type="match status" value="1"/>
</dbReference>
<accession>A0A1I7MK89</accession>
<comment type="function">
    <text evidence="11">Participates actively in the response to hyperosmotic and heat shock by preventing the aggregation of stress-denatured proteins and by disaggregating proteins, also in an autonomous, DnaK-independent fashion. Unfolded proteins bind initially to DnaJ; upon interaction with the DnaJ-bound protein, DnaK hydrolyzes its bound ATP, resulting in the formation of a stable complex. GrpE releases ADP from DnaK; ATP binding to DnaK triggers the release of the substrate protein, thus completing the reaction cycle. Several rounds of ATP-dependent interactions between DnaJ, DnaK and GrpE are required for fully efficient folding. Also involved, together with DnaK and GrpE, in the DNA replication of plasmids through activation of initiation proteins.</text>
</comment>
<organism evidence="15 16">
    <name type="scientific">Micrococcus terreus</name>
    <dbReference type="NCBI Taxonomy" id="574650"/>
    <lineage>
        <taxon>Bacteria</taxon>
        <taxon>Bacillati</taxon>
        <taxon>Actinomycetota</taxon>
        <taxon>Actinomycetes</taxon>
        <taxon>Micrococcales</taxon>
        <taxon>Micrococcaceae</taxon>
        <taxon>Micrococcus</taxon>
    </lineage>
</organism>
<feature type="binding site" evidence="11">
    <location>
        <position position="161"/>
    </location>
    <ligand>
        <name>Zn(2+)</name>
        <dbReference type="ChEBI" id="CHEBI:29105"/>
        <label>2</label>
    </ligand>
</feature>
<dbReference type="InterPro" id="IPR036410">
    <property type="entry name" value="HSP_DnaJ_Cys-rich_dom_sf"/>
</dbReference>
<dbReference type="RefSeq" id="WP_091696180.1">
    <property type="nucleotide sequence ID" value="NZ_FPCG01000004.1"/>
</dbReference>
<evidence type="ECO:0000256" key="5">
    <source>
        <dbReference type="ARBA" id="ARBA00022771"/>
    </source>
</evidence>
<evidence type="ECO:0000256" key="9">
    <source>
        <dbReference type="ARBA" id="ARBA00061004"/>
    </source>
</evidence>
<protein>
    <recommendedName>
        <fullName evidence="10 11">Chaperone protein DnaJ</fullName>
    </recommendedName>
</protein>
<feature type="binding site" evidence="11">
    <location>
        <position position="190"/>
    </location>
    <ligand>
        <name>Zn(2+)</name>
        <dbReference type="ChEBI" id="CHEBI:29105"/>
        <label>2</label>
    </ligand>
</feature>
<dbReference type="InterPro" id="IPR036869">
    <property type="entry name" value="J_dom_sf"/>
</dbReference>
<keyword evidence="2 11" id="KW-0235">DNA replication</keyword>
<dbReference type="OrthoDB" id="9779889at2"/>
<keyword evidence="1 11" id="KW-0963">Cytoplasm</keyword>
<dbReference type="Gene3D" id="2.60.260.20">
    <property type="entry name" value="Urease metallochaperone UreE, N-terminal domain"/>
    <property type="match status" value="2"/>
</dbReference>
<comment type="similarity">
    <text evidence="9 11">Belongs to the DnaJ family.</text>
</comment>
<feature type="binding site" evidence="11">
    <location>
        <position position="187"/>
    </location>
    <ligand>
        <name>Zn(2+)</name>
        <dbReference type="ChEBI" id="CHEBI:29105"/>
        <label>2</label>
    </ligand>
</feature>
<dbReference type="CDD" id="cd10719">
    <property type="entry name" value="DnaJ_zf"/>
    <property type="match status" value="1"/>
</dbReference>
<dbReference type="NCBIfam" id="NF008035">
    <property type="entry name" value="PRK10767.1"/>
    <property type="match status" value="1"/>
</dbReference>
<evidence type="ECO:0000256" key="8">
    <source>
        <dbReference type="ARBA" id="ARBA00023186"/>
    </source>
</evidence>
<dbReference type="InterPro" id="IPR001623">
    <property type="entry name" value="DnaJ_domain"/>
</dbReference>
<dbReference type="GO" id="GO:0006260">
    <property type="term" value="P:DNA replication"/>
    <property type="evidence" value="ECO:0007669"/>
    <property type="project" value="UniProtKB-KW"/>
</dbReference>
<dbReference type="Proteomes" id="UP000198881">
    <property type="component" value="Unassembled WGS sequence"/>
</dbReference>
<evidence type="ECO:0000256" key="6">
    <source>
        <dbReference type="ARBA" id="ARBA00022833"/>
    </source>
</evidence>
<feature type="domain" description="CR-type" evidence="14">
    <location>
        <begin position="131"/>
        <end position="213"/>
    </location>
</feature>
<dbReference type="Pfam" id="PF01556">
    <property type="entry name" value="DnaJ_C"/>
    <property type="match status" value="1"/>
</dbReference>
<gene>
    <name evidence="11" type="primary">dnaJ</name>
    <name evidence="15" type="ORF">SAMN04487966_10443</name>
</gene>
<dbReference type="GO" id="GO:0008270">
    <property type="term" value="F:zinc ion binding"/>
    <property type="evidence" value="ECO:0007669"/>
    <property type="project" value="UniProtKB-UniRule"/>
</dbReference>
<dbReference type="GO" id="GO:0005737">
    <property type="term" value="C:cytoplasm"/>
    <property type="evidence" value="ECO:0007669"/>
    <property type="project" value="UniProtKB-SubCell"/>
</dbReference>
<keyword evidence="8 11" id="KW-0143">Chaperone</keyword>
<dbReference type="InterPro" id="IPR012724">
    <property type="entry name" value="DnaJ"/>
</dbReference>
<dbReference type="InterPro" id="IPR018253">
    <property type="entry name" value="DnaJ_domain_CS"/>
</dbReference>
<dbReference type="GO" id="GO:0051082">
    <property type="term" value="F:unfolded protein binding"/>
    <property type="evidence" value="ECO:0007669"/>
    <property type="project" value="UniProtKB-UniRule"/>
</dbReference>
<dbReference type="GO" id="GO:0005524">
    <property type="term" value="F:ATP binding"/>
    <property type="evidence" value="ECO:0007669"/>
    <property type="project" value="InterPro"/>
</dbReference>
<dbReference type="FunFam" id="2.10.230.10:FF:000002">
    <property type="entry name" value="Molecular chaperone DnaJ"/>
    <property type="match status" value="1"/>
</dbReference>
<feature type="domain" description="J" evidence="13">
    <location>
        <begin position="3"/>
        <end position="67"/>
    </location>
</feature>
<name>A0A1I7MK89_9MICC</name>
<dbReference type="SUPFAM" id="SSF46565">
    <property type="entry name" value="Chaperone J-domain"/>
    <property type="match status" value="1"/>
</dbReference>
<dbReference type="GO" id="GO:0042026">
    <property type="term" value="P:protein refolding"/>
    <property type="evidence" value="ECO:0007669"/>
    <property type="project" value="TreeGrafter"/>
</dbReference>
<dbReference type="GO" id="GO:0031072">
    <property type="term" value="F:heat shock protein binding"/>
    <property type="evidence" value="ECO:0007669"/>
    <property type="project" value="InterPro"/>
</dbReference>
<evidence type="ECO:0000256" key="10">
    <source>
        <dbReference type="ARBA" id="ARBA00067609"/>
    </source>
</evidence>
<keyword evidence="5 11" id="KW-0863">Zinc-finger</keyword>
<dbReference type="GO" id="GO:0009408">
    <property type="term" value="P:response to heat"/>
    <property type="evidence" value="ECO:0007669"/>
    <property type="project" value="InterPro"/>
</dbReference>
<evidence type="ECO:0000259" key="14">
    <source>
        <dbReference type="PROSITE" id="PS51188"/>
    </source>
</evidence>
<dbReference type="FunFam" id="2.60.260.20:FF:000005">
    <property type="entry name" value="Chaperone protein dnaJ 1, mitochondrial"/>
    <property type="match status" value="1"/>
</dbReference>
<dbReference type="PRINTS" id="PR00625">
    <property type="entry name" value="JDOMAIN"/>
</dbReference>
<keyword evidence="7 11" id="KW-0346">Stress response</keyword>
<dbReference type="SUPFAM" id="SSF49493">
    <property type="entry name" value="HSP40/DnaJ peptide-binding domain"/>
    <property type="match status" value="2"/>
</dbReference>
<dbReference type="InterPro" id="IPR002939">
    <property type="entry name" value="DnaJ_C"/>
</dbReference>
<dbReference type="AlphaFoldDB" id="A0A1I7MK89"/>
<dbReference type="EMBL" id="FPCG01000004">
    <property type="protein sequence ID" value="SFV22333.1"/>
    <property type="molecule type" value="Genomic_DNA"/>
</dbReference>
<dbReference type="PROSITE" id="PS00636">
    <property type="entry name" value="DNAJ_1"/>
    <property type="match status" value="1"/>
</dbReference>
<dbReference type="Gene3D" id="2.10.230.10">
    <property type="entry name" value="Heat shock protein DnaJ, cysteine-rich domain"/>
    <property type="match status" value="1"/>
</dbReference>
<evidence type="ECO:0000313" key="16">
    <source>
        <dbReference type="Proteomes" id="UP000198881"/>
    </source>
</evidence>
<dbReference type="PROSITE" id="PS50076">
    <property type="entry name" value="DNAJ_2"/>
    <property type="match status" value="1"/>
</dbReference>
<feature type="binding site" evidence="11">
    <location>
        <position position="201"/>
    </location>
    <ligand>
        <name>Zn(2+)</name>
        <dbReference type="ChEBI" id="CHEBI:29105"/>
        <label>1</label>
    </ligand>
</feature>
<keyword evidence="16" id="KW-1185">Reference proteome</keyword>
<feature type="binding site" evidence="11">
    <location>
        <position position="164"/>
    </location>
    <ligand>
        <name>Zn(2+)</name>
        <dbReference type="ChEBI" id="CHEBI:29105"/>
        <label>2</label>
    </ligand>
</feature>
<dbReference type="HAMAP" id="MF_01152">
    <property type="entry name" value="DnaJ"/>
    <property type="match status" value="1"/>
</dbReference>